<dbReference type="InterPro" id="IPR000537">
    <property type="entry name" value="UbiA_prenyltransferase"/>
</dbReference>
<feature type="transmembrane region" description="Helical" evidence="5">
    <location>
        <begin position="6"/>
        <end position="25"/>
    </location>
</feature>
<dbReference type="Proteomes" id="UP000724148">
    <property type="component" value="Unassembled WGS sequence"/>
</dbReference>
<organism evidence="6 7">
    <name type="scientific">Candidatus Sungiibacteriota bacterium</name>
    <dbReference type="NCBI Taxonomy" id="2750080"/>
    <lineage>
        <taxon>Bacteria</taxon>
        <taxon>Candidatus Sungiibacteriota</taxon>
    </lineage>
</organism>
<feature type="transmembrane region" description="Helical" evidence="5">
    <location>
        <begin position="46"/>
        <end position="64"/>
    </location>
</feature>
<name>A0A931SCZ3_9BACT</name>
<evidence type="ECO:0000313" key="7">
    <source>
        <dbReference type="Proteomes" id="UP000724148"/>
    </source>
</evidence>
<gene>
    <name evidence="6" type="ORF">HYT40_00850</name>
</gene>
<dbReference type="PROSITE" id="PS51257">
    <property type="entry name" value="PROKAR_LIPOPROTEIN"/>
    <property type="match status" value="1"/>
</dbReference>
<evidence type="ECO:0000256" key="2">
    <source>
        <dbReference type="ARBA" id="ARBA00022692"/>
    </source>
</evidence>
<feature type="transmembrane region" description="Helical" evidence="5">
    <location>
        <begin position="211"/>
        <end position="227"/>
    </location>
</feature>
<feature type="transmembrane region" description="Helical" evidence="5">
    <location>
        <begin position="70"/>
        <end position="86"/>
    </location>
</feature>
<keyword evidence="3 5" id="KW-1133">Transmembrane helix</keyword>
<feature type="transmembrane region" description="Helical" evidence="5">
    <location>
        <begin position="166"/>
        <end position="199"/>
    </location>
</feature>
<dbReference type="GO" id="GO:0016765">
    <property type="term" value="F:transferase activity, transferring alkyl or aryl (other than methyl) groups"/>
    <property type="evidence" value="ECO:0007669"/>
    <property type="project" value="InterPro"/>
</dbReference>
<accession>A0A931SCZ3</accession>
<protein>
    <submittedName>
        <fullName evidence="6">UbiA family prenyltransferase</fullName>
    </submittedName>
</protein>
<evidence type="ECO:0000256" key="3">
    <source>
        <dbReference type="ARBA" id="ARBA00022989"/>
    </source>
</evidence>
<feature type="transmembrane region" description="Helical" evidence="5">
    <location>
        <begin position="98"/>
        <end position="117"/>
    </location>
</feature>
<dbReference type="GO" id="GO:0016020">
    <property type="term" value="C:membrane"/>
    <property type="evidence" value="ECO:0007669"/>
    <property type="project" value="UniProtKB-SubCell"/>
</dbReference>
<dbReference type="Pfam" id="PF01040">
    <property type="entry name" value="UbiA"/>
    <property type="match status" value="1"/>
</dbReference>
<keyword evidence="4 5" id="KW-0472">Membrane</keyword>
<dbReference type="EMBL" id="JACOZA010000021">
    <property type="protein sequence ID" value="MBI2096695.1"/>
    <property type="molecule type" value="Genomic_DNA"/>
</dbReference>
<evidence type="ECO:0000256" key="1">
    <source>
        <dbReference type="ARBA" id="ARBA00004141"/>
    </source>
</evidence>
<sequence>MSGVRPLWSAVIATLLIACATMLQNDWRDRSHDIRKGKTLAIRHPQSFLTLVVATWGISVVLSATVAMESWQIGSLLFGAILIGLVHPETRMIPMVPILLAAVVSASPALMAILAGAESWKLWLVFLSSAFVVFGREIIKDLDDLRIDGGYKWTIPLVMGERRAKLVAVATVAMGSVIALGITAVTLPGVVLALVGAFFLLRHNERQTAKYCIDLGMAFAIVALGIWG</sequence>
<comment type="subcellular location">
    <subcellularLocation>
        <location evidence="1">Membrane</location>
        <topology evidence="1">Multi-pass membrane protein</topology>
    </subcellularLocation>
</comment>
<keyword evidence="2 5" id="KW-0812">Transmembrane</keyword>
<dbReference type="AlphaFoldDB" id="A0A931SCZ3"/>
<evidence type="ECO:0000313" key="6">
    <source>
        <dbReference type="EMBL" id="MBI2096695.1"/>
    </source>
</evidence>
<evidence type="ECO:0000256" key="5">
    <source>
        <dbReference type="SAM" id="Phobius"/>
    </source>
</evidence>
<reference evidence="6" key="1">
    <citation type="submission" date="2020-07" db="EMBL/GenBank/DDBJ databases">
        <title>Huge and variable diversity of episymbiotic CPR bacteria and DPANN archaea in groundwater ecosystems.</title>
        <authorList>
            <person name="He C.Y."/>
            <person name="Keren R."/>
            <person name="Whittaker M."/>
            <person name="Farag I.F."/>
            <person name="Doudna J."/>
            <person name="Cate J.H.D."/>
            <person name="Banfield J.F."/>
        </authorList>
    </citation>
    <scope>NUCLEOTIDE SEQUENCE</scope>
    <source>
        <strain evidence="6">NC_groundwater_193_Ag_S-0.1um_51_7</strain>
    </source>
</reference>
<comment type="caution">
    <text evidence="6">The sequence shown here is derived from an EMBL/GenBank/DDBJ whole genome shotgun (WGS) entry which is preliminary data.</text>
</comment>
<evidence type="ECO:0000256" key="4">
    <source>
        <dbReference type="ARBA" id="ARBA00023136"/>
    </source>
</evidence>
<proteinExistence type="predicted"/>